<dbReference type="PANTHER" id="PTHR30606:SF10">
    <property type="entry name" value="PHOSPHATIDYLINOSITOL MANNOSIDE ACYLTRANSFERASE"/>
    <property type="match status" value="1"/>
</dbReference>
<dbReference type="KEGG" id="alti:ALE3EI_2435"/>
<evidence type="ECO:0000256" key="3">
    <source>
        <dbReference type="ARBA" id="ARBA00022519"/>
    </source>
</evidence>
<keyword evidence="6" id="KW-0012">Acyltransferase</keyword>
<keyword evidence="4 7" id="KW-0808">Transferase</keyword>
<reference evidence="7 8" key="1">
    <citation type="submission" date="2020-04" db="EMBL/GenBank/DDBJ databases">
        <title>Genome sequence of Altibacter aquimarinus strain ALE3EI.</title>
        <authorList>
            <person name="Oh H.-M."/>
            <person name="Jang D."/>
        </authorList>
    </citation>
    <scope>NUCLEOTIDE SEQUENCE [LARGE SCALE GENOMIC DNA]</scope>
    <source>
        <strain evidence="7 8">ALE3EI</strain>
    </source>
</reference>
<organism evidence="7 8">
    <name type="scientific">Constantimarinum furrinae</name>
    <dbReference type="NCBI Taxonomy" id="2562285"/>
    <lineage>
        <taxon>Bacteria</taxon>
        <taxon>Pseudomonadati</taxon>
        <taxon>Bacteroidota</taxon>
        <taxon>Flavobacteriia</taxon>
        <taxon>Flavobacteriales</taxon>
        <taxon>Flavobacteriaceae</taxon>
        <taxon>Altibacter/Constantimarinum group</taxon>
        <taxon>Constantimarinum</taxon>
    </lineage>
</organism>
<accession>A0A7G8PXA6</accession>
<name>A0A7G8PXA6_9FLAO</name>
<keyword evidence="8" id="KW-1185">Reference proteome</keyword>
<comment type="subcellular location">
    <subcellularLocation>
        <location evidence="1">Cell inner membrane</location>
    </subcellularLocation>
</comment>
<dbReference type="AlphaFoldDB" id="A0A7G8PXA6"/>
<protein>
    <submittedName>
        <fullName evidence="7">Kdo2-lipid IVA lauroyltransferase</fullName>
    </submittedName>
</protein>
<evidence type="ECO:0000256" key="4">
    <source>
        <dbReference type="ARBA" id="ARBA00022679"/>
    </source>
</evidence>
<sequence>MQRLLYLLIYPLLWATSILPMRLLYIKSDCLYILAYHVFRYRKKVVLSNLKLVFPEKTEKERKAIAKAFYHHLCDIIFETIKSMTISEEEAKRRFDVQNIELLRDYESRGRSVLMFCGHYASWEWSSIINRQTTLKGLGVYKKLDNPYFDRLVKKIRGKFGAEIISNKKIVTSLFRLNKKGIKTVSLVLADQTPKVGAFKHRDTFMGIDVPVFTGTEELAKKLNFAVVYMKVEKVRRGYYKANFIPLAEDPNSYPDFDITRMFLNEIEKQIHKEPQYYLWSHKRWKLRNTLQ</sequence>
<keyword evidence="5" id="KW-0472">Membrane</keyword>
<dbReference type="Proteomes" id="UP000515514">
    <property type="component" value="Chromosome"/>
</dbReference>
<evidence type="ECO:0000313" key="7">
    <source>
        <dbReference type="EMBL" id="QNJ98972.1"/>
    </source>
</evidence>
<dbReference type="CDD" id="cd07984">
    <property type="entry name" value="LPLAT_LABLAT-like"/>
    <property type="match status" value="1"/>
</dbReference>
<dbReference type="EMBL" id="CP052909">
    <property type="protein sequence ID" value="QNJ98972.1"/>
    <property type="molecule type" value="Genomic_DNA"/>
</dbReference>
<keyword evidence="2" id="KW-1003">Cell membrane</keyword>
<evidence type="ECO:0000256" key="5">
    <source>
        <dbReference type="ARBA" id="ARBA00023136"/>
    </source>
</evidence>
<evidence type="ECO:0000256" key="2">
    <source>
        <dbReference type="ARBA" id="ARBA00022475"/>
    </source>
</evidence>
<gene>
    <name evidence="7" type="ORF">ALE3EI_2435</name>
</gene>
<evidence type="ECO:0000256" key="6">
    <source>
        <dbReference type="ARBA" id="ARBA00023315"/>
    </source>
</evidence>
<evidence type="ECO:0000313" key="8">
    <source>
        <dbReference type="Proteomes" id="UP000515514"/>
    </source>
</evidence>
<dbReference type="Pfam" id="PF03279">
    <property type="entry name" value="Lip_A_acyltrans"/>
    <property type="match status" value="1"/>
</dbReference>
<dbReference type="GO" id="GO:0016746">
    <property type="term" value="F:acyltransferase activity"/>
    <property type="evidence" value="ECO:0007669"/>
    <property type="project" value="UniProtKB-KW"/>
</dbReference>
<dbReference type="GO" id="GO:0005886">
    <property type="term" value="C:plasma membrane"/>
    <property type="evidence" value="ECO:0007669"/>
    <property type="project" value="UniProtKB-SubCell"/>
</dbReference>
<dbReference type="RefSeq" id="WP_186989069.1">
    <property type="nucleotide sequence ID" value="NZ_CP052909.1"/>
</dbReference>
<dbReference type="PANTHER" id="PTHR30606">
    <property type="entry name" value="LIPID A BIOSYNTHESIS LAUROYL ACYLTRANSFERASE"/>
    <property type="match status" value="1"/>
</dbReference>
<keyword evidence="3" id="KW-0997">Cell inner membrane</keyword>
<dbReference type="GO" id="GO:0009247">
    <property type="term" value="P:glycolipid biosynthetic process"/>
    <property type="evidence" value="ECO:0007669"/>
    <property type="project" value="UniProtKB-ARBA"/>
</dbReference>
<dbReference type="InterPro" id="IPR004960">
    <property type="entry name" value="LipA_acyltrans"/>
</dbReference>
<dbReference type="PIRSF" id="PIRSF026649">
    <property type="entry name" value="MsbB"/>
    <property type="match status" value="1"/>
</dbReference>
<proteinExistence type="predicted"/>
<evidence type="ECO:0000256" key="1">
    <source>
        <dbReference type="ARBA" id="ARBA00004533"/>
    </source>
</evidence>